<organism evidence="11 12">
    <name type="scientific">Oncorhynchus kisutch</name>
    <name type="common">Coho salmon</name>
    <name type="synonym">Salmo kisutch</name>
    <dbReference type="NCBI Taxonomy" id="8019"/>
    <lineage>
        <taxon>Eukaryota</taxon>
        <taxon>Metazoa</taxon>
        <taxon>Chordata</taxon>
        <taxon>Craniata</taxon>
        <taxon>Vertebrata</taxon>
        <taxon>Euteleostomi</taxon>
        <taxon>Actinopterygii</taxon>
        <taxon>Neopterygii</taxon>
        <taxon>Teleostei</taxon>
        <taxon>Protacanthopterygii</taxon>
        <taxon>Salmoniformes</taxon>
        <taxon>Salmonidae</taxon>
        <taxon>Salmoninae</taxon>
        <taxon>Oncorhynchus</taxon>
    </lineage>
</organism>
<accession>A0A8C7FAQ4</accession>
<keyword evidence="7" id="KW-0804">Transcription</keyword>
<evidence type="ECO:0000256" key="7">
    <source>
        <dbReference type="ARBA" id="ARBA00023163"/>
    </source>
</evidence>
<dbReference type="InterPro" id="IPR036236">
    <property type="entry name" value="Znf_C2H2_sf"/>
</dbReference>
<dbReference type="SUPFAM" id="SSF57667">
    <property type="entry name" value="beta-beta-alpha zinc fingers"/>
    <property type="match status" value="4"/>
</dbReference>
<reference evidence="11" key="2">
    <citation type="submission" date="2025-09" db="UniProtKB">
        <authorList>
            <consortium name="Ensembl"/>
        </authorList>
    </citation>
    <scope>IDENTIFICATION</scope>
</reference>
<evidence type="ECO:0000256" key="1">
    <source>
        <dbReference type="ARBA" id="ARBA00004123"/>
    </source>
</evidence>
<comment type="subcellular location">
    <subcellularLocation>
        <location evidence="1">Nucleus</location>
    </subcellularLocation>
</comment>
<dbReference type="GO" id="GO:0010468">
    <property type="term" value="P:regulation of gene expression"/>
    <property type="evidence" value="ECO:0007669"/>
    <property type="project" value="TreeGrafter"/>
</dbReference>
<feature type="domain" description="C2H2-type" evidence="10">
    <location>
        <begin position="44"/>
        <end position="71"/>
    </location>
</feature>
<keyword evidence="12" id="KW-1185">Reference proteome</keyword>
<evidence type="ECO:0000256" key="3">
    <source>
        <dbReference type="ARBA" id="ARBA00022737"/>
    </source>
</evidence>
<dbReference type="PROSITE" id="PS00028">
    <property type="entry name" value="ZINC_FINGER_C2H2_1"/>
    <property type="match status" value="6"/>
</dbReference>
<keyword evidence="6" id="KW-0805">Transcription regulation</keyword>
<dbReference type="InterPro" id="IPR050331">
    <property type="entry name" value="Zinc_finger"/>
</dbReference>
<dbReference type="InterPro" id="IPR013087">
    <property type="entry name" value="Znf_C2H2_type"/>
</dbReference>
<evidence type="ECO:0000313" key="11">
    <source>
        <dbReference type="Ensembl" id="ENSOKIP00005025282.1"/>
    </source>
</evidence>
<dbReference type="FunFam" id="3.30.160.60:FF:002343">
    <property type="entry name" value="Zinc finger protein 33A"/>
    <property type="match status" value="1"/>
</dbReference>
<evidence type="ECO:0000256" key="8">
    <source>
        <dbReference type="ARBA" id="ARBA00023242"/>
    </source>
</evidence>
<protein>
    <recommendedName>
        <fullName evidence="10">C2H2-type domain-containing protein</fullName>
    </recommendedName>
</protein>
<dbReference type="SMART" id="SM00355">
    <property type="entry name" value="ZnF_C2H2"/>
    <property type="match status" value="6"/>
</dbReference>
<evidence type="ECO:0000313" key="12">
    <source>
        <dbReference type="Proteomes" id="UP000694557"/>
    </source>
</evidence>
<dbReference type="PANTHER" id="PTHR16515:SF49">
    <property type="entry name" value="GASTRULA ZINC FINGER PROTEIN XLCGF49.1-LIKE-RELATED"/>
    <property type="match status" value="1"/>
</dbReference>
<dbReference type="Pfam" id="PF00096">
    <property type="entry name" value="zf-C2H2"/>
    <property type="match status" value="2"/>
</dbReference>
<keyword evidence="4 9" id="KW-0863">Zinc-finger</keyword>
<feature type="domain" description="C2H2-type" evidence="10">
    <location>
        <begin position="306"/>
        <end position="333"/>
    </location>
</feature>
<dbReference type="GO" id="GO:0008270">
    <property type="term" value="F:zinc ion binding"/>
    <property type="evidence" value="ECO:0007669"/>
    <property type="project" value="UniProtKB-KW"/>
</dbReference>
<keyword evidence="2" id="KW-0479">Metal-binding</keyword>
<keyword evidence="8" id="KW-0539">Nucleus</keyword>
<dbReference type="Proteomes" id="UP000694557">
    <property type="component" value="Unassembled WGS sequence"/>
</dbReference>
<feature type="domain" description="C2H2-type" evidence="10">
    <location>
        <begin position="16"/>
        <end position="43"/>
    </location>
</feature>
<dbReference type="FunFam" id="3.30.160.60:FF:000100">
    <property type="entry name" value="Zinc finger 45-like"/>
    <property type="match status" value="2"/>
</dbReference>
<evidence type="ECO:0000256" key="2">
    <source>
        <dbReference type="ARBA" id="ARBA00022723"/>
    </source>
</evidence>
<evidence type="ECO:0000256" key="6">
    <source>
        <dbReference type="ARBA" id="ARBA00023015"/>
    </source>
</evidence>
<dbReference type="Gene3D" id="3.30.160.60">
    <property type="entry name" value="Classic Zinc Finger"/>
    <property type="match status" value="7"/>
</dbReference>
<evidence type="ECO:0000256" key="4">
    <source>
        <dbReference type="ARBA" id="ARBA00022771"/>
    </source>
</evidence>
<evidence type="ECO:0000256" key="5">
    <source>
        <dbReference type="ARBA" id="ARBA00022833"/>
    </source>
</evidence>
<evidence type="ECO:0000256" key="9">
    <source>
        <dbReference type="PROSITE-ProRule" id="PRU00042"/>
    </source>
</evidence>
<feature type="domain" description="C2H2-type" evidence="10">
    <location>
        <begin position="250"/>
        <end position="277"/>
    </location>
</feature>
<dbReference type="GeneTree" id="ENSGT01150000286918"/>
<dbReference type="FunFam" id="3.30.160.60:FF:000060">
    <property type="entry name" value="zinc finger protein 436"/>
    <property type="match status" value="1"/>
</dbReference>
<name>A0A8C7FAQ4_ONCKI</name>
<reference evidence="11" key="1">
    <citation type="submission" date="2025-08" db="UniProtKB">
        <authorList>
            <consortium name="Ensembl"/>
        </authorList>
    </citation>
    <scope>IDENTIFICATION</scope>
</reference>
<sequence>MTSHIRKGHVSIEKAFACSVCEKCFSCARTLSNHLTIHIGVKHFGCSICHKRFCLSTSLKGHMTLHTGEKPFVGGLSCKSYCRASKLKAHALAHTGEKPLVCDVCGKRFLLPHSFERHKTTHTGPPWWSSGTSVTFVANLSLMQLGSNGICLYILVNNLLPVIYVAKGSVTQAISKDTSCLTQGRNCMFVILVVKVQQPLRYINAVTLVKSLTCDIFGQGFTSPVYVKKHKIHLSSQRRSRPQNTGPKSHVCSYCGKGFCYRSVLDQHMCTHTGEKPFNCLICGKCCMFKATLEIHMRTHTGERQYACNECGKSFSQSSHLVSHQHLHTAVKAFVCNECGNACSRNLKVHKCKLNQKQSMDRMYRITEENHSHDHSA</sequence>
<dbReference type="PANTHER" id="PTHR16515">
    <property type="entry name" value="PR DOMAIN ZINC FINGER PROTEIN"/>
    <property type="match status" value="1"/>
</dbReference>
<dbReference type="FunFam" id="3.30.160.60:FF:002208">
    <property type="entry name" value="Zinc finger protein 787"/>
    <property type="match status" value="1"/>
</dbReference>
<proteinExistence type="predicted"/>
<dbReference type="GO" id="GO:0005634">
    <property type="term" value="C:nucleus"/>
    <property type="evidence" value="ECO:0007669"/>
    <property type="project" value="UniProtKB-SubCell"/>
</dbReference>
<evidence type="ECO:0000259" key="10">
    <source>
        <dbReference type="PROSITE" id="PS50157"/>
    </source>
</evidence>
<keyword evidence="3" id="KW-0677">Repeat</keyword>
<dbReference type="Ensembl" id="ENSOKIT00005026770.1">
    <property type="protein sequence ID" value="ENSOKIP00005025282.1"/>
    <property type="gene ID" value="ENSOKIG00005010966.1"/>
</dbReference>
<feature type="domain" description="C2H2-type" evidence="10">
    <location>
        <begin position="100"/>
        <end position="127"/>
    </location>
</feature>
<feature type="domain" description="C2H2-type" evidence="10">
    <location>
        <begin position="278"/>
        <end position="305"/>
    </location>
</feature>
<dbReference type="AlphaFoldDB" id="A0A8C7FAQ4"/>
<dbReference type="PROSITE" id="PS50157">
    <property type="entry name" value="ZINC_FINGER_C2H2_2"/>
    <property type="match status" value="6"/>
</dbReference>
<keyword evidence="5" id="KW-0862">Zinc</keyword>